<dbReference type="HOGENOM" id="CLU_037628_3_3_12"/>
<evidence type="ECO:0000256" key="3">
    <source>
        <dbReference type="ARBA" id="ARBA00022729"/>
    </source>
</evidence>
<dbReference type="InterPro" id="IPR028082">
    <property type="entry name" value="Peripla_BP_I"/>
</dbReference>
<organism evidence="6 7">
    <name type="scientific">Winmispira thermophila (strain ATCC 700085 / DSM 6578 / Z-1203)</name>
    <name type="common">Spirochaeta thermophila</name>
    <dbReference type="NCBI Taxonomy" id="869211"/>
    <lineage>
        <taxon>Bacteria</taxon>
        <taxon>Pseudomonadati</taxon>
        <taxon>Spirochaetota</taxon>
        <taxon>Spirochaetia</taxon>
        <taxon>Winmispirales</taxon>
        <taxon>Winmispiraceae</taxon>
        <taxon>Winmispira</taxon>
    </lineage>
</organism>
<dbReference type="RefSeq" id="WP_014624107.1">
    <property type="nucleotide sequence ID" value="NC_017583.1"/>
</dbReference>
<dbReference type="OrthoDB" id="9800520at2"/>
<feature type="signal peptide" evidence="4">
    <location>
        <begin position="1"/>
        <end position="22"/>
    </location>
</feature>
<dbReference type="Pfam" id="PF13407">
    <property type="entry name" value="Peripla_BP_4"/>
    <property type="match status" value="1"/>
</dbReference>
<dbReference type="KEGG" id="stq:Spith_0425"/>
<dbReference type="GO" id="GO:0030313">
    <property type="term" value="C:cell envelope"/>
    <property type="evidence" value="ECO:0007669"/>
    <property type="project" value="UniProtKB-SubCell"/>
</dbReference>
<dbReference type="InterPro" id="IPR025997">
    <property type="entry name" value="SBP_2_dom"/>
</dbReference>
<dbReference type="PANTHER" id="PTHR46847:SF1">
    <property type="entry name" value="D-ALLOSE-BINDING PERIPLASMIC PROTEIN-RELATED"/>
    <property type="match status" value="1"/>
</dbReference>
<evidence type="ECO:0000256" key="1">
    <source>
        <dbReference type="ARBA" id="ARBA00004196"/>
    </source>
</evidence>
<evidence type="ECO:0000313" key="6">
    <source>
        <dbReference type="EMBL" id="AEJ60709.1"/>
    </source>
</evidence>
<evidence type="ECO:0000256" key="2">
    <source>
        <dbReference type="ARBA" id="ARBA00007639"/>
    </source>
</evidence>
<reference evidence="6 7" key="1">
    <citation type="submission" date="2011-06" db="EMBL/GenBank/DDBJ databases">
        <title>The complete genome of Spirochaeta thermophila DSM 6578.</title>
        <authorList>
            <consortium name="US DOE Joint Genome Institute (JGI-PGF)"/>
            <person name="Lucas S."/>
            <person name="Lapidus A."/>
            <person name="Bruce D."/>
            <person name="Goodwin L."/>
            <person name="Pitluck S."/>
            <person name="Peters L."/>
            <person name="Kyrpides N."/>
            <person name="Mavromatis K."/>
            <person name="Ivanova N."/>
            <person name="Mikailova N."/>
            <person name="Pagani I."/>
            <person name="Chertkov O."/>
            <person name="Detter J.C."/>
            <person name="Tapia R."/>
            <person name="Han C."/>
            <person name="Land M."/>
            <person name="Hauser L."/>
            <person name="Markowitz V."/>
            <person name="Cheng J.-F."/>
            <person name="Hugenholtz P."/>
            <person name="Woyke T."/>
            <person name="Wu D."/>
            <person name="Spring S."/>
            <person name="Merkhoffer B."/>
            <person name="Schneider S."/>
            <person name="Klenk H.-P."/>
            <person name="Eisen J.A."/>
        </authorList>
    </citation>
    <scope>NUCLEOTIDE SEQUENCE [LARGE SCALE GENOMIC DNA]</scope>
    <source>
        <strain evidence="7">ATCC 700085 / DSM 6578 / Z-1203</strain>
    </source>
</reference>
<protein>
    <submittedName>
        <fullName evidence="6">Periplasmic binding protein/LacI transcriptional regulator</fullName>
    </submittedName>
</protein>
<dbReference type="SUPFAM" id="SSF53822">
    <property type="entry name" value="Periplasmic binding protein-like I"/>
    <property type="match status" value="1"/>
</dbReference>
<dbReference type="PANTHER" id="PTHR46847">
    <property type="entry name" value="D-ALLOSE-BINDING PERIPLASMIC PROTEIN-RELATED"/>
    <property type="match status" value="1"/>
</dbReference>
<dbReference type="Gene3D" id="3.40.50.2300">
    <property type="match status" value="2"/>
</dbReference>
<dbReference type="GO" id="GO:0030246">
    <property type="term" value="F:carbohydrate binding"/>
    <property type="evidence" value="ECO:0007669"/>
    <property type="project" value="UniProtKB-ARBA"/>
</dbReference>
<gene>
    <name evidence="6" type="ordered locus">Spith_0425</name>
</gene>
<dbReference type="AlphaFoldDB" id="G0GEM1"/>
<dbReference type="Proteomes" id="UP000007254">
    <property type="component" value="Chromosome"/>
</dbReference>
<dbReference type="STRING" id="869211.Spith_0425"/>
<evidence type="ECO:0000256" key="4">
    <source>
        <dbReference type="SAM" id="SignalP"/>
    </source>
</evidence>
<comment type="subcellular location">
    <subcellularLocation>
        <location evidence="1">Cell envelope</location>
    </subcellularLocation>
</comment>
<evidence type="ECO:0000259" key="5">
    <source>
        <dbReference type="Pfam" id="PF13407"/>
    </source>
</evidence>
<accession>G0GEM1</accession>
<dbReference type="CDD" id="cd20005">
    <property type="entry name" value="PBP1_ABC_sugar_binding-like"/>
    <property type="match status" value="1"/>
</dbReference>
<evidence type="ECO:0000313" key="7">
    <source>
        <dbReference type="Proteomes" id="UP000007254"/>
    </source>
</evidence>
<feature type="domain" description="Periplasmic binding protein" evidence="5">
    <location>
        <begin position="39"/>
        <end position="294"/>
    </location>
</feature>
<keyword evidence="7" id="KW-1185">Reference proteome</keyword>
<keyword evidence="3 4" id="KW-0732">Signal</keyword>
<dbReference type="EMBL" id="CP002903">
    <property type="protein sequence ID" value="AEJ60709.1"/>
    <property type="molecule type" value="Genomic_DNA"/>
</dbReference>
<sequence length="327" mass="35129">MKLKRWVLGFLAVVLVALPVFAGGEGEEQAVAEKKYVYAVISKGFMHEFWLTVKKGCDTAAKELGVFATFEGPATEAEVAAQIAMVENAITRRVDGILLAALDKKALVPVMEKAKAAGIPIVMFDSGADAEYLTLVATDNRAAAARAADYLAELIGGEGKVGVIVHDATSQTGIDRRDGFLDRIKEKYPKIQVVNVVYGGGDHAKSQDLIMDMVRSNPDLKGIFAANEGSAVGAALALEALGAAGRIKLVGYDTSEKELEFLKKGVIQGMMAQNPFNMGYLGLKILHEYVISGKKPESTFIDTGATLITAENLETPEVQRLLYPFKE</sequence>
<proteinExistence type="inferred from homology"/>
<name>G0GEM1_WINT7</name>
<comment type="similarity">
    <text evidence="2">Belongs to the bacterial solute-binding protein 2 family.</text>
</comment>
<feature type="chain" id="PRO_5003400167" evidence="4">
    <location>
        <begin position="23"/>
        <end position="327"/>
    </location>
</feature>